<dbReference type="InterPro" id="IPR036942">
    <property type="entry name" value="Beta-barrel_TonB_sf"/>
</dbReference>
<dbReference type="GO" id="GO:0015344">
    <property type="term" value="F:siderophore uptake transmembrane transporter activity"/>
    <property type="evidence" value="ECO:0007669"/>
    <property type="project" value="TreeGrafter"/>
</dbReference>
<comment type="similarity">
    <text evidence="8">Belongs to the TonB-dependent receptor family.</text>
</comment>
<dbReference type="EMBL" id="CP024923">
    <property type="protein sequence ID" value="ATY31101.1"/>
    <property type="molecule type" value="Genomic_DNA"/>
</dbReference>
<comment type="subcellular location">
    <subcellularLocation>
        <location evidence="1 8">Cell outer membrane</location>
        <topology evidence="1 8">Multi-pass membrane protein</topology>
    </subcellularLocation>
</comment>
<evidence type="ECO:0000256" key="5">
    <source>
        <dbReference type="ARBA" id="ARBA00023077"/>
    </source>
</evidence>
<name>A0A2K8MIU0_9SPHN</name>
<evidence type="ECO:0000313" key="10">
    <source>
        <dbReference type="EMBL" id="ATY31101.1"/>
    </source>
</evidence>
<dbReference type="Proteomes" id="UP000229081">
    <property type="component" value="Chromosome"/>
</dbReference>
<evidence type="ECO:0000256" key="8">
    <source>
        <dbReference type="PROSITE-ProRule" id="PRU01360"/>
    </source>
</evidence>
<dbReference type="PANTHER" id="PTHR32552:SF74">
    <property type="entry name" value="HYDROXAMATE SIDEROPHORE RECEPTOR FHUE"/>
    <property type="match status" value="1"/>
</dbReference>
<evidence type="ECO:0000256" key="7">
    <source>
        <dbReference type="ARBA" id="ARBA00023237"/>
    </source>
</evidence>
<evidence type="ECO:0000256" key="4">
    <source>
        <dbReference type="ARBA" id="ARBA00022692"/>
    </source>
</evidence>
<accession>A0A2K8MIU0</accession>
<evidence type="ECO:0000256" key="3">
    <source>
        <dbReference type="ARBA" id="ARBA00022452"/>
    </source>
</evidence>
<protein>
    <recommendedName>
        <fullName evidence="9">TonB-dependent receptor-like beta-barrel domain-containing protein</fullName>
    </recommendedName>
</protein>
<proteinExistence type="inferred from homology"/>
<dbReference type="Gene3D" id="2.40.170.20">
    <property type="entry name" value="TonB-dependent receptor, beta-barrel domain"/>
    <property type="match status" value="1"/>
</dbReference>
<reference evidence="10 11" key="1">
    <citation type="submission" date="2017-11" db="EMBL/GenBank/DDBJ databases">
        <title>Complete genome sequence of Sphingomonas sp. Strain Cra20, a psychrotolerant potential plant growth promoting rhizobacteria.</title>
        <authorList>
            <person name="Luo Y."/>
        </authorList>
    </citation>
    <scope>NUCLEOTIDE SEQUENCE [LARGE SCALE GENOMIC DNA]</scope>
    <source>
        <strain evidence="10 11">Cra20</strain>
    </source>
</reference>
<dbReference type="InterPro" id="IPR039426">
    <property type="entry name" value="TonB-dep_rcpt-like"/>
</dbReference>
<keyword evidence="11" id="KW-1185">Reference proteome</keyword>
<organism evidence="10 11">
    <name type="scientific">Sphingomonas psychrotolerans</name>
    <dbReference type="NCBI Taxonomy" id="1327635"/>
    <lineage>
        <taxon>Bacteria</taxon>
        <taxon>Pseudomonadati</taxon>
        <taxon>Pseudomonadota</taxon>
        <taxon>Alphaproteobacteria</taxon>
        <taxon>Sphingomonadales</taxon>
        <taxon>Sphingomonadaceae</taxon>
        <taxon>Sphingomonas</taxon>
    </lineage>
</organism>
<evidence type="ECO:0000256" key="6">
    <source>
        <dbReference type="ARBA" id="ARBA00023136"/>
    </source>
</evidence>
<feature type="domain" description="TonB-dependent receptor-like beta-barrel" evidence="9">
    <location>
        <begin position="66"/>
        <end position="299"/>
    </location>
</feature>
<keyword evidence="7 8" id="KW-0998">Cell outer membrane</keyword>
<keyword evidence="3 8" id="KW-1134">Transmembrane beta strand</keyword>
<dbReference type="SUPFAM" id="SSF56935">
    <property type="entry name" value="Porins"/>
    <property type="match status" value="1"/>
</dbReference>
<dbReference type="AlphaFoldDB" id="A0A2K8MIU0"/>
<dbReference type="KEGG" id="sphc:CVN68_03140"/>
<keyword evidence="5" id="KW-0798">TonB box</keyword>
<keyword evidence="6 8" id="KW-0472">Membrane</keyword>
<evidence type="ECO:0000313" key="11">
    <source>
        <dbReference type="Proteomes" id="UP000229081"/>
    </source>
</evidence>
<dbReference type="Pfam" id="PF00593">
    <property type="entry name" value="TonB_dep_Rec_b-barrel"/>
    <property type="match status" value="1"/>
</dbReference>
<sequence>MGQADDLVPQPQPDVGRPVFDLRCRCDSATPGQLHLWQRDGPSAERISCSAAVAALQGVHDRRRGRISDYTNKSRNIPPSVPTSFMTGARERGKFTPSLGAVLYLTDDITLYGSYSDIFNPQTALRTDGTVLDPRIGEQYEAGLKGRFLDGALSASAAVFRSKDKNRSLADTANPGFFVQAGVVKIEGFEFEVTGRPMAGLDLVASYTNVKTEYEVGTAAQSGAIFDIFTPRHQYKFYARYEPATLGGAFASVSLNGQSGVVGGGVAGVREQESFAVAGAQLGWRFSEGLRAFVSVNNVLDKVYYQRVGSINTYNFYGEPRNVLLTLRASY</sequence>
<evidence type="ECO:0000256" key="1">
    <source>
        <dbReference type="ARBA" id="ARBA00004571"/>
    </source>
</evidence>
<evidence type="ECO:0000259" key="9">
    <source>
        <dbReference type="Pfam" id="PF00593"/>
    </source>
</evidence>
<keyword evidence="2 8" id="KW-0813">Transport</keyword>
<evidence type="ECO:0000256" key="2">
    <source>
        <dbReference type="ARBA" id="ARBA00022448"/>
    </source>
</evidence>
<dbReference type="PROSITE" id="PS52016">
    <property type="entry name" value="TONB_DEPENDENT_REC_3"/>
    <property type="match status" value="1"/>
</dbReference>
<dbReference type="InterPro" id="IPR000531">
    <property type="entry name" value="Beta-barrel_TonB"/>
</dbReference>
<dbReference type="GO" id="GO:0009279">
    <property type="term" value="C:cell outer membrane"/>
    <property type="evidence" value="ECO:0007669"/>
    <property type="project" value="UniProtKB-SubCell"/>
</dbReference>
<gene>
    <name evidence="10" type="ORF">CVN68_03140</name>
</gene>
<keyword evidence="4 8" id="KW-0812">Transmembrane</keyword>
<dbReference type="PANTHER" id="PTHR32552">
    <property type="entry name" value="FERRICHROME IRON RECEPTOR-RELATED"/>
    <property type="match status" value="1"/>
</dbReference>